<evidence type="ECO:0000313" key="15">
    <source>
        <dbReference type="Proteomes" id="UP000184474"/>
    </source>
</evidence>
<dbReference type="PANTHER" id="PTHR42951:SF4">
    <property type="entry name" value="ACYL-COENZYME A THIOESTERASE MBLAC2"/>
    <property type="match status" value="1"/>
</dbReference>
<evidence type="ECO:0000256" key="12">
    <source>
        <dbReference type="ARBA" id="ARBA00023251"/>
    </source>
</evidence>
<dbReference type="EMBL" id="FRAA01000001">
    <property type="protein sequence ID" value="SHJ51825.1"/>
    <property type="molecule type" value="Genomic_DNA"/>
</dbReference>
<evidence type="ECO:0000256" key="5">
    <source>
        <dbReference type="ARBA" id="ARBA00011245"/>
    </source>
</evidence>
<dbReference type="STRING" id="156994.SAMN04488028_101375"/>
<reference evidence="15" key="1">
    <citation type="submission" date="2016-11" db="EMBL/GenBank/DDBJ databases">
        <authorList>
            <person name="Varghese N."/>
            <person name="Submissions S."/>
        </authorList>
    </citation>
    <scope>NUCLEOTIDE SEQUENCE [LARGE SCALE GENOMIC DNA]</scope>
    <source>
        <strain evidence="15">DSM 26134</strain>
    </source>
</reference>
<organism evidence="14 15">
    <name type="scientific">Reichenbachiella agariperforans</name>
    <dbReference type="NCBI Taxonomy" id="156994"/>
    <lineage>
        <taxon>Bacteria</taxon>
        <taxon>Pseudomonadati</taxon>
        <taxon>Bacteroidota</taxon>
        <taxon>Cytophagia</taxon>
        <taxon>Cytophagales</taxon>
        <taxon>Reichenbachiellaceae</taxon>
        <taxon>Reichenbachiella</taxon>
    </lineage>
</organism>
<name>A0A1M6JYR7_REIAG</name>
<dbReference type="Gene3D" id="3.60.15.10">
    <property type="entry name" value="Ribonuclease Z/Hydroxyacylglutathione hydrolase-like"/>
    <property type="match status" value="1"/>
</dbReference>
<keyword evidence="7" id="KW-0479">Metal-binding</keyword>
<evidence type="ECO:0000259" key="13">
    <source>
        <dbReference type="SMART" id="SM00849"/>
    </source>
</evidence>
<dbReference type="GO" id="GO:0017001">
    <property type="term" value="P:antibiotic catabolic process"/>
    <property type="evidence" value="ECO:0007669"/>
    <property type="project" value="UniProtKB-ARBA"/>
</dbReference>
<protein>
    <recommendedName>
        <fullName evidence="6">beta-lactamase</fullName>
        <ecNumber evidence="6">3.5.2.6</ecNumber>
    </recommendedName>
</protein>
<dbReference type="InterPro" id="IPR001279">
    <property type="entry name" value="Metallo-B-lactamas"/>
</dbReference>
<evidence type="ECO:0000256" key="7">
    <source>
        <dbReference type="ARBA" id="ARBA00022723"/>
    </source>
</evidence>
<evidence type="ECO:0000256" key="6">
    <source>
        <dbReference type="ARBA" id="ARBA00012865"/>
    </source>
</evidence>
<dbReference type="SMART" id="SM00849">
    <property type="entry name" value="Lactamase_B"/>
    <property type="match status" value="1"/>
</dbReference>
<sequence>MKLINIFIYTGLCMTIYSCSPKQIENHTSEHLKIYPLTANTYIHESYLQTQDFGNVACNGLIYMDENEAIIFDTPTTDSATIELLHWITVQNNRAVEAVIVSHFHSDCLGGLDIVHAANIPSYANQHTITLAKESNKTLPQNGFENRLTTTVGDVEIQSEFFGEGHTADNIVSTIVSESVLFGGCLIKETGATEGYVGDGNVQTWSGTVREVRQKYGNIQHVVPGHGQAGNAQLLDYTIELFSSYEQTDSL</sequence>
<keyword evidence="11" id="KW-0862">Zinc</keyword>
<dbReference type="Proteomes" id="UP000184474">
    <property type="component" value="Unassembled WGS sequence"/>
</dbReference>
<keyword evidence="9" id="KW-0574">Periplasm</keyword>
<dbReference type="PANTHER" id="PTHR42951">
    <property type="entry name" value="METALLO-BETA-LACTAMASE DOMAIN-CONTAINING"/>
    <property type="match status" value="1"/>
</dbReference>
<evidence type="ECO:0000256" key="2">
    <source>
        <dbReference type="ARBA" id="ARBA00001947"/>
    </source>
</evidence>
<evidence type="ECO:0000256" key="3">
    <source>
        <dbReference type="ARBA" id="ARBA00004418"/>
    </source>
</evidence>
<dbReference type="RefSeq" id="WP_073118896.1">
    <property type="nucleotide sequence ID" value="NZ_FRAA01000001.1"/>
</dbReference>
<evidence type="ECO:0000256" key="8">
    <source>
        <dbReference type="ARBA" id="ARBA00022729"/>
    </source>
</evidence>
<dbReference type="Pfam" id="PF00753">
    <property type="entry name" value="Lactamase_B"/>
    <property type="match status" value="1"/>
</dbReference>
<dbReference type="SUPFAM" id="SSF56281">
    <property type="entry name" value="Metallo-hydrolase/oxidoreductase"/>
    <property type="match status" value="1"/>
</dbReference>
<keyword evidence="12" id="KW-0046">Antibiotic resistance</keyword>
<dbReference type="InterPro" id="IPR058199">
    <property type="entry name" value="BlaB//VIM/IMP-1"/>
</dbReference>
<comment type="subunit">
    <text evidence="5">Monomer.</text>
</comment>
<dbReference type="InterPro" id="IPR036866">
    <property type="entry name" value="RibonucZ/Hydroxyglut_hydro"/>
</dbReference>
<comment type="subcellular location">
    <subcellularLocation>
        <location evidence="3">Periplasm</location>
    </subcellularLocation>
</comment>
<dbReference type="EC" id="3.5.2.6" evidence="6"/>
<keyword evidence="8" id="KW-0732">Signal</keyword>
<feature type="domain" description="Metallo-beta-lactamase" evidence="13">
    <location>
        <begin position="57"/>
        <end position="226"/>
    </location>
</feature>
<dbReference type="AlphaFoldDB" id="A0A1M6JYR7"/>
<keyword evidence="10" id="KW-0378">Hydrolase</keyword>
<proteinExistence type="inferred from homology"/>
<evidence type="ECO:0000313" key="14">
    <source>
        <dbReference type="EMBL" id="SHJ51825.1"/>
    </source>
</evidence>
<evidence type="ECO:0000256" key="9">
    <source>
        <dbReference type="ARBA" id="ARBA00022764"/>
    </source>
</evidence>
<evidence type="ECO:0000256" key="10">
    <source>
        <dbReference type="ARBA" id="ARBA00022801"/>
    </source>
</evidence>
<accession>A0A1M6JYR7</accession>
<gene>
    <name evidence="14" type="ORF">SAMN04488028_101375</name>
</gene>
<comment type="similarity">
    <text evidence="4">Belongs to the metallo-beta-lactamase superfamily. Class-B beta-lactamase family.</text>
</comment>
<comment type="cofactor">
    <cofactor evidence="2">
        <name>Zn(2+)</name>
        <dbReference type="ChEBI" id="CHEBI:29105"/>
    </cofactor>
</comment>
<comment type="catalytic activity">
    <reaction evidence="1">
        <text>a beta-lactam + H2O = a substituted beta-amino acid</text>
        <dbReference type="Rhea" id="RHEA:20401"/>
        <dbReference type="ChEBI" id="CHEBI:15377"/>
        <dbReference type="ChEBI" id="CHEBI:35627"/>
        <dbReference type="ChEBI" id="CHEBI:140347"/>
        <dbReference type="EC" id="3.5.2.6"/>
    </reaction>
</comment>
<evidence type="ECO:0000256" key="4">
    <source>
        <dbReference type="ARBA" id="ARBA00005250"/>
    </source>
</evidence>
<dbReference type="NCBIfam" id="NF033088">
    <property type="entry name" value="bla_subclass_B1"/>
    <property type="match status" value="1"/>
</dbReference>
<dbReference type="PROSITE" id="PS51257">
    <property type="entry name" value="PROKAR_LIPOPROTEIN"/>
    <property type="match status" value="1"/>
</dbReference>
<keyword evidence="15" id="KW-1185">Reference proteome</keyword>
<evidence type="ECO:0000256" key="11">
    <source>
        <dbReference type="ARBA" id="ARBA00022833"/>
    </source>
</evidence>
<evidence type="ECO:0000256" key="1">
    <source>
        <dbReference type="ARBA" id="ARBA00001526"/>
    </source>
</evidence>
<dbReference type="InterPro" id="IPR050855">
    <property type="entry name" value="NDM-1-like"/>
</dbReference>